<protein>
    <recommendedName>
        <fullName evidence="1">RNA-directed DNA polymerase</fullName>
        <ecNumber evidence="1">2.7.7.49</ecNumber>
    </recommendedName>
</protein>
<dbReference type="Pfam" id="PF17921">
    <property type="entry name" value="Integrase_H2C2"/>
    <property type="match status" value="1"/>
</dbReference>
<evidence type="ECO:0000313" key="5">
    <source>
        <dbReference type="Proteomes" id="UP001292094"/>
    </source>
</evidence>
<gene>
    <name evidence="4" type="ORF">Pmani_021970</name>
</gene>
<proteinExistence type="predicted"/>
<dbReference type="Gene3D" id="1.10.340.70">
    <property type="match status" value="1"/>
</dbReference>
<keyword evidence="5" id="KW-1185">Reference proteome</keyword>
<feature type="region of interest" description="Disordered" evidence="2">
    <location>
        <begin position="1013"/>
        <end position="1200"/>
    </location>
</feature>
<dbReference type="Pfam" id="PF00665">
    <property type="entry name" value="rve"/>
    <property type="match status" value="1"/>
</dbReference>
<name>A0AAE1PCR1_9EUCA</name>
<dbReference type="InterPro" id="IPR001584">
    <property type="entry name" value="Integrase_cat-core"/>
</dbReference>
<dbReference type="PROSITE" id="PS50994">
    <property type="entry name" value="INTEGRASE"/>
    <property type="match status" value="1"/>
</dbReference>
<dbReference type="SUPFAM" id="SSF53098">
    <property type="entry name" value="Ribonuclease H-like"/>
    <property type="match status" value="1"/>
</dbReference>
<dbReference type="EMBL" id="JAWZYT010002164">
    <property type="protein sequence ID" value="KAK4306195.1"/>
    <property type="molecule type" value="Genomic_DNA"/>
</dbReference>
<dbReference type="InterPro" id="IPR041588">
    <property type="entry name" value="Integrase_H2C2"/>
</dbReference>
<sequence length="1318" mass="148594">MPVLICQDDVESFLRSNPSFEEIDVLTKHELQLVARGLGVLEVSDILKAHLVEKVWNEMQVRSDRSVQGAQGWDMAAGAEDEVEEQREVEPVTMGLPSMREILSSSVTDKQVELARIQAQVEMARINAQLEQQRLECGDRRESDVLHTENGARAAIIADEYVISRKMGNVSWDNVKNKTYDYNVPPPRRNVVYPQQGTTQHRSTGPQKQGEPIMVEQSLVLSKLVGDYENLGRNVLLRGLSGCVSAPLVEVTLTSNLVSGRVIVGSIEDLPVSGIDMILGNDLAGGRVHPVPIVSNEPERHKATEELVKRDPIVFPSCAVTRAMSQNALLAPEHISVDDEERVESGKITDGEEDVINLGETILGKNDFDVVNLTHCDVDSKRLLELQKADESLVEVFKKCEDGENQQNEIFVVENVLKRRWVPVDADKDDITWRSVEQVVVPKELRQEILSMAHDGGLSGHLGIRKTVARIRSCFYWPSLKRDVADYCRTCDTCQKMGKPNQSLKVAPLIPIPHFGEPFERVQVDIVGPLPRTSNGHLYILTIMDMATRYPEAVPLRNISASVVIRELIKFFTHFGLPKEIQSDQGSNFLSKIFRQVMRQLNITQVSSTAYHPQSQGTIERFHQTLKRMLRKHCEDYQKEWDKSLPYVLFAIREVPNESLGFSPFELLFGHNVKGPLRLVKEKWLEESNERGLLKYVTDVKLRLKRAWELAECNLNKAQTGMKVWYDRKARVRIFKPGDEILLLLPVQGQPLAGRFQGPYRIVKKLSDVNYVVETPDKRKSRRICHVNMIKLYYRRENPVAVINVCSMDEEDEVPEMESRWNGCQHHSPLEMPHRHSLIARPKGLPGYAPGVWCAVCGKTAASTGTASCVTPGCPNVCHHHCLSDTTQLNFTCEDVGALRNLLGIQDVVTYVPDTQDPIHSPPPSISDVETDLNQLEKTDLIDIIQKLRRENKKYKLTLDQFDATVKNIAAIRDSQVTVLNFIDYITATQINLNDITVTSTATSARGKTIDTDWTQHTAQHTESRDWWTSGKPRQLQRSSTDIITTSTQTDSPTTPSVPILPAPVITEETQTPPAPELALPGDSTSPAGPALSPRTSPPTPKPRNTTATISDNRSANPTPAYRKKPSPSTPARPSASGHRTRRDNPHHSSSQNTRTSGRSYYKTPVYQQSQPQRGRNNNRPDKTNSDPLPHPVPLLSLPTPWRTTTRQYCHHCKRTGHSDNNCYRQNWCDHCCREGHTIDSCRSLIAQERHEKLCNQLTEQTAATSRLVDFIKHLAQPSRPGYTETQYQPLHPTQLPYTARNYDYQPAYEEEADPYFC</sequence>
<dbReference type="FunFam" id="3.30.420.10:FF:000032">
    <property type="entry name" value="Retrovirus-related Pol polyprotein from transposon 297-like Protein"/>
    <property type="match status" value="1"/>
</dbReference>
<dbReference type="Pfam" id="PF22938">
    <property type="entry name" value="Integrase_p58_C"/>
    <property type="match status" value="1"/>
</dbReference>
<dbReference type="InterPro" id="IPR012337">
    <property type="entry name" value="RNaseH-like_sf"/>
</dbReference>
<dbReference type="PANTHER" id="PTHR37984">
    <property type="entry name" value="PROTEIN CBG26694"/>
    <property type="match status" value="1"/>
</dbReference>
<evidence type="ECO:0000259" key="3">
    <source>
        <dbReference type="PROSITE" id="PS50994"/>
    </source>
</evidence>
<evidence type="ECO:0000313" key="4">
    <source>
        <dbReference type="EMBL" id="KAK4306195.1"/>
    </source>
</evidence>
<comment type="caution">
    <text evidence="4">The sequence shown here is derived from an EMBL/GenBank/DDBJ whole genome shotgun (WGS) entry which is preliminary data.</text>
</comment>
<dbReference type="FunFam" id="1.10.340.70:FF:000001">
    <property type="entry name" value="Retrovirus-related Pol polyprotein from transposon gypsy-like Protein"/>
    <property type="match status" value="1"/>
</dbReference>
<evidence type="ECO:0000256" key="1">
    <source>
        <dbReference type="ARBA" id="ARBA00012493"/>
    </source>
</evidence>
<dbReference type="InterPro" id="IPR050951">
    <property type="entry name" value="Retrovirus_Pol_polyprotein"/>
</dbReference>
<organism evidence="4 5">
    <name type="scientific">Petrolisthes manimaculis</name>
    <dbReference type="NCBI Taxonomy" id="1843537"/>
    <lineage>
        <taxon>Eukaryota</taxon>
        <taxon>Metazoa</taxon>
        <taxon>Ecdysozoa</taxon>
        <taxon>Arthropoda</taxon>
        <taxon>Crustacea</taxon>
        <taxon>Multicrustacea</taxon>
        <taxon>Malacostraca</taxon>
        <taxon>Eumalacostraca</taxon>
        <taxon>Eucarida</taxon>
        <taxon>Decapoda</taxon>
        <taxon>Pleocyemata</taxon>
        <taxon>Anomura</taxon>
        <taxon>Galatheoidea</taxon>
        <taxon>Porcellanidae</taxon>
        <taxon>Petrolisthes</taxon>
    </lineage>
</organism>
<feature type="compositionally biased region" description="Polar residues" evidence="2">
    <location>
        <begin position="1148"/>
        <end position="1159"/>
    </location>
</feature>
<dbReference type="Gene3D" id="3.30.420.10">
    <property type="entry name" value="Ribonuclease H-like superfamily/Ribonuclease H"/>
    <property type="match status" value="1"/>
</dbReference>
<reference evidence="4" key="1">
    <citation type="submission" date="2023-11" db="EMBL/GenBank/DDBJ databases">
        <title>Genome assemblies of two species of porcelain crab, Petrolisthes cinctipes and Petrolisthes manimaculis (Anomura: Porcellanidae).</title>
        <authorList>
            <person name="Angst P."/>
        </authorList>
    </citation>
    <scope>NUCLEOTIDE SEQUENCE</scope>
    <source>
        <strain evidence="4">PB745_02</strain>
        <tissue evidence="4">Gill</tissue>
    </source>
</reference>
<feature type="compositionally biased region" description="Polar residues" evidence="2">
    <location>
        <begin position="1108"/>
        <end position="1118"/>
    </location>
</feature>
<feature type="domain" description="Integrase catalytic" evidence="3">
    <location>
        <begin position="514"/>
        <end position="672"/>
    </location>
</feature>
<dbReference type="GO" id="GO:0003676">
    <property type="term" value="F:nucleic acid binding"/>
    <property type="evidence" value="ECO:0007669"/>
    <property type="project" value="InterPro"/>
</dbReference>
<feature type="compositionally biased region" description="Polar residues" evidence="2">
    <location>
        <begin position="1166"/>
        <end position="1178"/>
    </location>
</feature>
<dbReference type="GO" id="GO:0003964">
    <property type="term" value="F:RNA-directed DNA polymerase activity"/>
    <property type="evidence" value="ECO:0007669"/>
    <property type="project" value="UniProtKB-EC"/>
</dbReference>
<dbReference type="InterPro" id="IPR054465">
    <property type="entry name" value="Integrase_p58-like_C"/>
</dbReference>
<dbReference type="GO" id="GO:0015074">
    <property type="term" value="P:DNA integration"/>
    <property type="evidence" value="ECO:0007669"/>
    <property type="project" value="InterPro"/>
</dbReference>
<dbReference type="Proteomes" id="UP001292094">
    <property type="component" value="Unassembled WGS sequence"/>
</dbReference>
<dbReference type="InterPro" id="IPR036397">
    <property type="entry name" value="RNaseH_sf"/>
</dbReference>
<dbReference type="EC" id="2.7.7.49" evidence="1"/>
<feature type="compositionally biased region" description="Low complexity" evidence="2">
    <location>
        <begin position="1039"/>
        <end position="1057"/>
    </location>
</feature>
<dbReference type="PANTHER" id="PTHR37984:SF15">
    <property type="entry name" value="INTEGRASE CATALYTIC DOMAIN-CONTAINING PROTEIN"/>
    <property type="match status" value="1"/>
</dbReference>
<accession>A0AAE1PCR1</accession>
<evidence type="ECO:0000256" key="2">
    <source>
        <dbReference type="SAM" id="MobiDB-lite"/>
    </source>
</evidence>